<feature type="transmembrane region" description="Helical" evidence="2">
    <location>
        <begin position="46"/>
        <end position="68"/>
    </location>
</feature>
<dbReference type="Proteomes" id="UP000053611">
    <property type="component" value="Unassembled WGS sequence"/>
</dbReference>
<evidence type="ECO:0000256" key="1">
    <source>
        <dbReference type="SAM" id="MobiDB-lite"/>
    </source>
</evidence>
<dbReference type="AlphaFoldDB" id="A0A0J0XSD5"/>
<proteinExistence type="predicted"/>
<reference evidence="3 4" key="1">
    <citation type="submission" date="2015-03" db="EMBL/GenBank/DDBJ databases">
        <title>Genomics and transcriptomics of the oil-accumulating basidiomycete yeast T. oleaginosus allow insights into substrate utilization and the diverse evolutionary trajectories of mating systems in fungi.</title>
        <authorList>
            <consortium name="DOE Joint Genome Institute"/>
            <person name="Kourist R."/>
            <person name="Kracht O."/>
            <person name="Bracharz F."/>
            <person name="Lipzen A."/>
            <person name="Nolan M."/>
            <person name="Ohm R."/>
            <person name="Grigoriev I."/>
            <person name="Sun S."/>
            <person name="Heitman J."/>
            <person name="Bruck T."/>
            <person name="Nowrousian M."/>
        </authorList>
    </citation>
    <scope>NUCLEOTIDE SEQUENCE [LARGE SCALE GENOMIC DNA]</scope>
    <source>
        <strain evidence="3 4">IBC0246</strain>
    </source>
</reference>
<feature type="compositionally biased region" description="Polar residues" evidence="1">
    <location>
        <begin position="1"/>
        <end position="12"/>
    </location>
</feature>
<protein>
    <submittedName>
        <fullName evidence="3">Uncharacterized protein</fullName>
    </submittedName>
</protein>
<evidence type="ECO:0000313" key="4">
    <source>
        <dbReference type="Proteomes" id="UP000053611"/>
    </source>
</evidence>
<keyword evidence="4" id="KW-1185">Reference proteome</keyword>
<name>A0A0J0XSD5_9TREE</name>
<evidence type="ECO:0000256" key="2">
    <source>
        <dbReference type="SAM" id="Phobius"/>
    </source>
</evidence>
<feature type="region of interest" description="Disordered" evidence="1">
    <location>
        <begin position="1"/>
        <end position="37"/>
    </location>
</feature>
<sequence length="75" mass="8345">MLHSTLWSSGSPARQACGARGLSLGRQDPDRAARRKGQGAYRDDHLLALHAAFYLLQVSTSTGGVWLWRDTLLWH</sequence>
<evidence type="ECO:0000313" key="3">
    <source>
        <dbReference type="EMBL" id="KLT43986.1"/>
    </source>
</evidence>
<dbReference type="EMBL" id="KQ087190">
    <property type="protein sequence ID" value="KLT43986.1"/>
    <property type="molecule type" value="Genomic_DNA"/>
</dbReference>
<organism evidence="3 4">
    <name type="scientific">Cutaneotrichosporon oleaginosum</name>
    <dbReference type="NCBI Taxonomy" id="879819"/>
    <lineage>
        <taxon>Eukaryota</taxon>
        <taxon>Fungi</taxon>
        <taxon>Dikarya</taxon>
        <taxon>Basidiomycota</taxon>
        <taxon>Agaricomycotina</taxon>
        <taxon>Tremellomycetes</taxon>
        <taxon>Trichosporonales</taxon>
        <taxon>Trichosporonaceae</taxon>
        <taxon>Cutaneotrichosporon</taxon>
    </lineage>
</organism>
<keyword evidence="2" id="KW-1133">Transmembrane helix</keyword>
<accession>A0A0J0XSD5</accession>
<keyword evidence="2" id="KW-0472">Membrane</keyword>
<gene>
    <name evidence="3" type="ORF">CC85DRAFT_284026</name>
</gene>
<keyword evidence="2" id="KW-0812">Transmembrane</keyword>